<accession>A0A0R3VYM7</accession>
<dbReference type="Proteomes" id="UP000282613">
    <property type="component" value="Unassembled WGS sequence"/>
</dbReference>
<dbReference type="EMBL" id="UYRS01001915">
    <property type="protein sequence ID" value="VDK25442.1"/>
    <property type="molecule type" value="Genomic_DNA"/>
</dbReference>
<dbReference type="AlphaFoldDB" id="A0A0R3VYM7"/>
<organism evidence="3">
    <name type="scientific">Taenia asiatica</name>
    <name type="common">Asian tapeworm</name>
    <dbReference type="NCBI Taxonomy" id="60517"/>
    <lineage>
        <taxon>Eukaryota</taxon>
        <taxon>Metazoa</taxon>
        <taxon>Spiralia</taxon>
        <taxon>Lophotrochozoa</taxon>
        <taxon>Platyhelminthes</taxon>
        <taxon>Cestoda</taxon>
        <taxon>Eucestoda</taxon>
        <taxon>Cyclophyllidea</taxon>
        <taxon>Taeniidae</taxon>
        <taxon>Taenia</taxon>
    </lineage>
</organism>
<dbReference type="WBParaSite" id="TASK_0000252101-mRNA-1">
    <property type="protein sequence ID" value="TASK_0000252101-mRNA-1"/>
    <property type="gene ID" value="TASK_0000252101"/>
</dbReference>
<name>A0A0R3VYM7_TAEAS</name>
<reference evidence="3" key="1">
    <citation type="submission" date="2017-02" db="UniProtKB">
        <authorList>
            <consortium name="WormBaseParasite"/>
        </authorList>
    </citation>
    <scope>IDENTIFICATION</scope>
</reference>
<sequence>MEQCSPLDGYSVRSADTLSEEVTADELGVYTLYKVTVEAAADDVHFFWPMEPIHTFPNDLIVAQRVIIVAMYHRVVRIPWEMLPKPGTCINDQTTQL</sequence>
<evidence type="ECO:0000313" key="2">
    <source>
        <dbReference type="Proteomes" id="UP000282613"/>
    </source>
</evidence>
<gene>
    <name evidence="1" type="ORF">TASK_LOCUS2522</name>
</gene>
<evidence type="ECO:0000313" key="3">
    <source>
        <dbReference type="WBParaSite" id="TASK_0000252101-mRNA-1"/>
    </source>
</evidence>
<reference evidence="1 2" key="2">
    <citation type="submission" date="2018-11" db="EMBL/GenBank/DDBJ databases">
        <authorList>
            <consortium name="Pathogen Informatics"/>
        </authorList>
    </citation>
    <scope>NUCLEOTIDE SEQUENCE [LARGE SCALE GENOMIC DNA]</scope>
</reference>
<evidence type="ECO:0000313" key="1">
    <source>
        <dbReference type="EMBL" id="VDK25442.1"/>
    </source>
</evidence>
<protein>
    <submittedName>
        <fullName evidence="3">Fibronectin type-III domain-containing protein</fullName>
    </submittedName>
</protein>
<keyword evidence="2" id="KW-1185">Reference proteome</keyword>
<proteinExistence type="predicted"/>